<comment type="caution">
    <text evidence="1">The sequence shown here is derived from an EMBL/GenBank/DDBJ whole genome shotgun (WGS) entry which is preliminary data.</text>
</comment>
<accession>A0ABR2VNF7</accession>
<feature type="non-terminal residue" evidence="1">
    <location>
        <position position="1"/>
    </location>
</feature>
<proteinExistence type="predicted"/>
<protein>
    <submittedName>
        <fullName evidence="1">Uncharacterized protein</fullName>
    </submittedName>
</protein>
<evidence type="ECO:0000313" key="2">
    <source>
        <dbReference type="Proteomes" id="UP001479436"/>
    </source>
</evidence>
<reference evidence="1 2" key="1">
    <citation type="submission" date="2023-04" db="EMBL/GenBank/DDBJ databases">
        <title>Genome of Basidiobolus ranarum AG-B5.</title>
        <authorList>
            <person name="Stajich J.E."/>
            <person name="Carter-House D."/>
            <person name="Gryganskyi A."/>
        </authorList>
    </citation>
    <scope>NUCLEOTIDE SEQUENCE [LARGE SCALE GENOMIC DNA]</scope>
    <source>
        <strain evidence="1 2">AG-B5</strain>
    </source>
</reference>
<dbReference type="EMBL" id="JASJQH010008920">
    <property type="protein sequence ID" value="KAK9685909.1"/>
    <property type="molecule type" value="Genomic_DNA"/>
</dbReference>
<gene>
    <name evidence="1" type="ORF">K7432_015328</name>
</gene>
<dbReference type="Proteomes" id="UP001479436">
    <property type="component" value="Unassembled WGS sequence"/>
</dbReference>
<organism evidence="1 2">
    <name type="scientific">Basidiobolus ranarum</name>
    <dbReference type="NCBI Taxonomy" id="34480"/>
    <lineage>
        <taxon>Eukaryota</taxon>
        <taxon>Fungi</taxon>
        <taxon>Fungi incertae sedis</taxon>
        <taxon>Zoopagomycota</taxon>
        <taxon>Entomophthoromycotina</taxon>
        <taxon>Basidiobolomycetes</taxon>
        <taxon>Basidiobolales</taxon>
        <taxon>Basidiobolaceae</taxon>
        <taxon>Basidiobolus</taxon>
    </lineage>
</organism>
<name>A0ABR2VNF7_9FUNG</name>
<dbReference type="Pfam" id="PF20180">
    <property type="entry name" value="UQCC2_CBP6"/>
    <property type="match status" value="1"/>
</dbReference>
<keyword evidence="2" id="KW-1185">Reference proteome</keyword>
<evidence type="ECO:0000313" key="1">
    <source>
        <dbReference type="EMBL" id="KAK9685909.1"/>
    </source>
</evidence>
<sequence>RLVEDFRKPLNASTEAEVEATLQETRSQLEALKKVLGNDYKKENKLSESILTPAGNPSYYERLLVSLDALSKADKDPKNLFVRLFGR</sequence>